<dbReference type="OrthoDB" id="6374771at2759"/>
<dbReference type="GO" id="GO:0010564">
    <property type="term" value="P:regulation of cell cycle process"/>
    <property type="evidence" value="ECO:0007669"/>
    <property type="project" value="TreeGrafter"/>
</dbReference>
<dbReference type="Pfam" id="PF12416">
    <property type="entry name" value="DUF3668"/>
    <property type="match status" value="1"/>
</dbReference>
<dbReference type="Proteomes" id="UP000324222">
    <property type="component" value="Unassembled WGS sequence"/>
</dbReference>
<evidence type="ECO:0000256" key="1">
    <source>
        <dbReference type="SAM" id="Coils"/>
    </source>
</evidence>
<evidence type="ECO:0000259" key="2">
    <source>
        <dbReference type="Pfam" id="PF12416"/>
    </source>
</evidence>
<organism evidence="3 4">
    <name type="scientific">Portunus trituberculatus</name>
    <name type="common">Swimming crab</name>
    <name type="synonym">Neptunus trituberculatus</name>
    <dbReference type="NCBI Taxonomy" id="210409"/>
    <lineage>
        <taxon>Eukaryota</taxon>
        <taxon>Metazoa</taxon>
        <taxon>Ecdysozoa</taxon>
        <taxon>Arthropoda</taxon>
        <taxon>Crustacea</taxon>
        <taxon>Multicrustacea</taxon>
        <taxon>Malacostraca</taxon>
        <taxon>Eumalacostraca</taxon>
        <taxon>Eucarida</taxon>
        <taxon>Decapoda</taxon>
        <taxon>Pleocyemata</taxon>
        <taxon>Brachyura</taxon>
        <taxon>Eubrachyura</taxon>
        <taxon>Portunoidea</taxon>
        <taxon>Portunidae</taxon>
        <taxon>Portuninae</taxon>
        <taxon>Portunus</taxon>
    </lineage>
</organism>
<keyword evidence="4" id="KW-1185">Reference proteome</keyword>
<proteinExistence type="predicted"/>
<reference evidence="3 4" key="1">
    <citation type="submission" date="2019-05" db="EMBL/GenBank/DDBJ databases">
        <title>Another draft genome of Portunus trituberculatus and its Hox gene families provides insights of decapod evolution.</title>
        <authorList>
            <person name="Jeong J.-H."/>
            <person name="Song I."/>
            <person name="Kim S."/>
            <person name="Choi T."/>
            <person name="Kim D."/>
            <person name="Ryu S."/>
            <person name="Kim W."/>
        </authorList>
    </citation>
    <scope>NUCLEOTIDE SEQUENCE [LARGE SCALE GENOMIC DNA]</scope>
    <source>
        <tissue evidence="3">Muscle</tissue>
    </source>
</reference>
<dbReference type="Gene3D" id="2.60.40.150">
    <property type="entry name" value="C2 domain"/>
    <property type="match status" value="1"/>
</dbReference>
<feature type="domain" description="DUF3668" evidence="2">
    <location>
        <begin position="139"/>
        <end position="266"/>
    </location>
</feature>
<dbReference type="EMBL" id="VSRR010001470">
    <property type="protein sequence ID" value="MPC25487.1"/>
    <property type="molecule type" value="Genomic_DNA"/>
</dbReference>
<dbReference type="AlphaFoldDB" id="A0A5B7DWL7"/>
<sequence>MDGDLALLLSVYEGRGLTPESGWNVVVVARLEENELATCPVPLVSQPKFEVEMSWTITSDMLCMLRKSGVSVQVECLAQQQQGGQHHTLGYALLPLPLPDPDVKIEAQWYSLKNVPHGRATAFPSLLLGLNLKRIGLELVPPDMEIHEPNNAMFCYSLLSHFIYGEPIKDLANPDFQAENAMGRICSTGHNLSEYFMQHPDLPINLTVGDVCLATATVRLSPFASSILTGGLPVQVEGSYPLVPNLFSPLGWKPRGEPVVGITVTLSTSVGPELPVLPFSAGVMDVMNSDRGFHPVLDCSSGSSTRSLSDSQEDSIIDWANQKDGKSHSRNHGTVARLGYKHKSRHKTWHQMAPLEVGREVEGKSFKQMGNWSAREAELHHHLAQEWESQMSSMENQLQQRLEQCHSLHKRLTEGLHALESRERSISLKEETIKTQKEDLKLRKAELKRLLKEVDKISKKERRKVEEGELVNLQQQLIHEKRQRRLLQRQVRELEEAKRTTESTLDAARLGNQIKDEDINVLKRDKERLQEELTACSQRKDYYKMQWVKAVGQVHQLRADMNTYRQAEGNRLGKFR</sequence>
<name>A0A5B7DWL7_PORTR</name>
<dbReference type="GO" id="GO:0005815">
    <property type="term" value="C:microtubule organizing center"/>
    <property type="evidence" value="ECO:0007669"/>
    <property type="project" value="TreeGrafter"/>
</dbReference>
<evidence type="ECO:0000313" key="3">
    <source>
        <dbReference type="EMBL" id="MPC25487.1"/>
    </source>
</evidence>
<keyword evidence="1" id="KW-0175">Coiled coil</keyword>
<dbReference type="InterPro" id="IPR039893">
    <property type="entry name" value="CEP120-like"/>
</dbReference>
<feature type="coiled-coil region" evidence="1">
    <location>
        <begin position="430"/>
        <end position="539"/>
    </location>
</feature>
<dbReference type="PANTHER" id="PTHR21574:SF0">
    <property type="entry name" value="CENTROSOMAL PROTEIN OF 120 KDA"/>
    <property type="match status" value="1"/>
</dbReference>
<dbReference type="InterPro" id="IPR035892">
    <property type="entry name" value="C2_domain_sf"/>
</dbReference>
<comment type="caution">
    <text evidence="3">The sequence shown here is derived from an EMBL/GenBank/DDBJ whole genome shotgun (WGS) entry which is preliminary data.</text>
</comment>
<evidence type="ECO:0000313" key="4">
    <source>
        <dbReference type="Proteomes" id="UP000324222"/>
    </source>
</evidence>
<accession>A0A5B7DWL7</accession>
<dbReference type="PANTHER" id="PTHR21574">
    <property type="entry name" value="CENTROSOMAL PROTEIN OF 120 KDA"/>
    <property type="match status" value="1"/>
</dbReference>
<gene>
    <name evidence="3" type="primary">CEP120</name>
    <name evidence="3" type="ORF">E2C01_018604</name>
</gene>
<dbReference type="InterPro" id="IPR022136">
    <property type="entry name" value="DUF3668"/>
</dbReference>
<protein>
    <submittedName>
        <fullName evidence="3">Centrosomal protein</fullName>
    </submittedName>
</protein>